<accession>A0A934WXY3</accession>
<dbReference type="Gene3D" id="1.10.287.1040">
    <property type="entry name" value="Exonuclease VII, small subunit"/>
    <property type="match status" value="1"/>
</dbReference>
<keyword evidence="8" id="KW-1185">Reference proteome</keyword>
<evidence type="ECO:0000313" key="7">
    <source>
        <dbReference type="EMBL" id="MBK6264885.1"/>
    </source>
</evidence>
<dbReference type="EC" id="3.1.11.6" evidence="6"/>
<evidence type="ECO:0000256" key="3">
    <source>
        <dbReference type="ARBA" id="ARBA00022722"/>
    </source>
</evidence>
<dbReference type="EMBL" id="JAEQBW010000002">
    <property type="protein sequence ID" value="MBK6264885.1"/>
    <property type="molecule type" value="Genomic_DNA"/>
</dbReference>
<comment type="caution">
    <text evidence="7">The sequence shown here is derived from an EMBL/GenBank/DDBJ whole genome shotgun (WGS) entry which is preliminary data.</text>
</comment>
<protein>
    <recommendedName>
        <fullName evidence="6">Exodeoxyribonuclease VII small subunit</fullName>
        <ecNumber evidence="6">3.1.11.6</ecNumber>
    </recommendedName>
</protein>
<keyword evidence="5" id="KW-0269">Exonuclease</keyword>
<proteinExistence type="inferred from homology"/>
<evidence type="ECO:0000256" key="2">
    <source>
        <dbReference type="ARBA" id="ARBA00022490"/>
    </source>
</evidence>
<dbReference type="NCBIfam" id="TIGR01280">
    <property type="entry name" value="xseB"/>
    <property type="match status" value="1"/>
</dbReference>
<dbReference type="Proteomes" id="UP000611723">
    <property type="component" value="Unassembled WGS sequence"/>
</dbReference>
<reference evidence="7" key="1">
    <citation type="submission" date="2021-01" db="EMBL/GenBank/DDBJ databases">
        <title>Marivirga aurantiaca sp. nov., isolated from intertidal surface sediments.</title>
        <authorList>
            <person name="Zhang M."/>
        </authorList>
    </citation>
    <scope>NUCLEOTIDE SEQUENCE</scope>
    <source>
        <strain evidence="7">S37H4</strain>
    </source>
</reference>
<gene>
    <name evidence="7" type="primary">xseB</name>
    <name evidence="7" type="ORF">JKA74_07540</name>
</gene>
<dbReference type="GO" id="GO:0008855">
    <property type="term" value="F:exodeoxyribonuclease VII activity"/>
    <property type="evidence" value="ECO:0007669"/>
    <property type="project" value="UniProtKB-UniRule"/>
</dbReference>
<dbReference type="Pfam" id="PF02609">
    <property type="entry name" value="Exonuc_VII_S"/>
    <property type="match status" value="1"/>
</dbReference>
<evidence type="ECO:0000256" key="4">
    <source>
        <dbReference type="ARBA" id="ARBA00022801"/>
    </source>
</evidence>
<evidence type="ECO:0000256" key="6">
    <source>
        <dbReference type="NCBIfam" id="TIGR01280"/>
    </source>
</evidence>
<organism evidence="7 8">
    <name type="scientific">Marivirga aurantiaca</name>
    <dbReference type="NCBI Taxonomy" id="2802615"/>
    <lineage>
        <taxon>Bacteria</taxon>
        <taxon>Pseudomonadati</taxon>
        <taxon>Bacteroidota</taxon>
        <taxon>Cytophagia</taxon>
        <taxon>Cytophagales</taxon>
        <taxon>Marivirgaceae</taxon>
        <taxon>Marivirga</taxon>
    </lineage>
</organism>
<dbReference type="AlphaFoldDB" id="A0A934WXY3"/>
<evidence type="ECO:0000313" key="8">
    <source>
        <dbReference type="Proteomes" id="UP000611723"/>
    </source>
</evidence>
<keyword evidence="3" id="KW-0540">Nuclease</keyword>
<comment type="similarity">
    <text evidence="1">Belongs to the XseB family.</text>
</comment>
<dbReference type="GO" id="GO:0006308">
    <property type="term" value="P:DNA catabolic process"/>
    <property type="evidence" value="ECO:0007669"/>
    <property type="project" value="UniProtKB-UniRule"/>
</dbReference>
<dbReference type="InterPro" id="IPR037004">
    <property type="entry name" value="Exonuc_VII_ssu_sf"/>
</dbReference>
<evidence type="ECO:0000256" key="5">
    <source>
        <dbReference type="ARBA" id="ARBA00022839"/>
    </source>
</evidence>
<dbReference type="SUPFAM" id="SSF116842">
    <property type="entry name" value="XseB-like"/>
    <property type="match status" value="1"/>
</dbReference>
<keyword evidence="4 7" id="KW-0378">Hydrolase</keyword>
<dbReference type="GO" id="GO:0009318">
    <property type="term" value="C:exodeoxyribonuclease VII complex"/>
    <property type="evidence" value="ECO:0007669"/>
    <property type="project" value="UniProtKB-UniRule"/>
</dbReference>
<dbReference type="InterPro" id="IPR003761">
    <property type="entry name" value="Exonuc_VII_S"/>
</dbReference>
<keyword evidence="2" id="KW-0963">Cytoplasm</keyword>
<evidence type="ECO:0000256" key="1">
    <source>
        <dbReference type="ARBA" id="ARBA00009998"/>
    </source>
</evidence>
<dbReference type="RefSeq" id="WP_201430550.1">
    <property type="nucleotide sequence ID" value="NZ_JAEQBW010000002.1"/>
</dbReference>
<sequence length="67" mass="7650">MAKKKEIGYEEALKSLESLLDDIENKDIPIDELSKMVDESMELLKICKAKLRGAEGKIEHAFQELDK</sequence>
<name>A0A934WXY3_9BACT</name>